<comment type="caution">
    <text evidence="2">The sequence shown here is derived from an EMBL/GenBank/DDBJ whole genome shotgun (WGS) entry which is preliminary data.</text>
</comment>
<sequence length="98" mass="10298">MMAAVGAMATRVAHQIPVGDMVAPTQVADHRLMEGMVVLVAAVLRRPMAATGRAAVPAGLRLATSIPVLWMTRTLKARRQGPPPTAVTVPDAVRAVPR</sequence>
<gene>
    <name evidence="2" type="ORF">DQ393_10155</name>
</gene>
<proteinExistence type="predicted"/>
<accession>A0A329YM43</accession>
<protein>
    <submittedName>
        <fullName evidence="2">Uncharacterized protein</fullName>
    </submittedName>
</protein>
<feature type="region of interest" description="Disordered" evidence="1">
    <location>
        <begin position="77"/>
        <end position="98"/>
    </location>
</feature>
<reference evidence="2 3" key="1">
    <citation type="submission" date="2018-06" db="EMBL/GenBank/DDBJ databases">
        <title>Whole Genome Sequence of an efficient microsymbiont, Rhizobium tropici.</title>
        <authorList>
            <person name="Srinivasan R."/>
            <person name="Singh H.V."/>
            <person name="Srivastava R."/>
            <person name="Kumari B."/>
            <person name="Radhakrishna A."/>
        </authorList>
    </citation>
    <scope>NUCLEOTIDE SEQUENCE [LARGE SCALE GENOMIC DNA]</scope>
    <source>
        <strain evidence="2 3">IGFRI Rhizo-19</strain>
    </source>
</reference>
<feature type="compositionally biased region" description="Low complexity" evidence="1">
    <location>
        <begin position="86"/>
        <end position="98"/>
    </location>
</feature>
<dbReference type="Proteomes" id="UP000251205">
    <property type="component" value="Unassembled WGS sequence"/>
</dbReference>
<dbReference type="AlphaFoldDB" id="A0A329YM43"/>
<organism evidence="2 3">
    <name type="scientific">Rhizobium tropici</name>
    <dbReference type="NCBI Taxonomy" id="398"/>
    <lineage>
        <taxon>Bacteria</taxon>
        <taxon>Pseudomonadati</taxon>
        <taxon>Pseudomonadota</taxon>
        <taxon>Alphaproteobacteria</taxon>
        <taxon>Hyphomicrobiales</taxon>
        <taxon>Rhizobiaceae</taxon>
        <taxon>Rhizobium/Agrobacterium group</taxon>
        <taxon>Rhizobium</taxon>
    </lineage>
</organism>
<evidence type="ECO:0000256" key="1">
    <source>
        <dbReference type="SAM" id="MobiDB-lite"/>
    </source>
</evidence>
<name>A0A329YM43_RHITR</name>
<dbReference type="EMBL" id="QMKK01000025">
    <property type="protein sequence ID" value="RAX41940.1"/>
    <property type="molecule type" value="Genomic_DNA"/>
</dbReference>
<evidence type="ECO:0000313" key="2">
    <source>
        <dbReference type="EMBL" id="RAX41940.1"/>
    </source>
</evidence>
<evidence type="ECO:0000313" key="3">
    <source>
        <dbReference type="Proteomes" id="UP000251205"/>
    </source>
</evidence>